<proteinExistence type="predicted"/>
<dbReference type="AlphaFoldDB" id="A0A1B1AHG5"/>
<organism evidence="1 2">
    <name type="scientific">Candidatus Viadribacter manganicus</name>
    <dbReference type="NCBI Taxonomy" id="1759059"/>
    <lineage>
        <taxon>Bacteria</taxon>
        <taxon>Pseudomonadati</taxon>
        <taxon>Pseudomonadota</taxon>
        <taxon>Alphaproteobacteria</taxon>
        <taxon>Hyphomonadales</taxon>
        <taxon>Hyphomonadaceae</taxon>
        <taxon>Candidatus Viadribacter</taxon>
    </lineage>
</organism>
<dbReference type="Proteomes" id="UP000092498">
    <property type="component" value="Chromosome"/>
</dbReference>
<reference evidence="1 2" key="1">
    <citation type="submission" date="2015-11" db="EMBL/GenBank/DDBJ databases">
        <title>Whole-Genome Sequence of Candidatus Oderbacter manganicum from the National Park Lower Oder Valley, Germany.</title>
        <authorList>
            <person name="Braun B."/>
            <person name="Liere K."/>
            <person name="Szewzyk U."/>
        </authorList>
    </citation>
    <scope>NUCLEOTIDE SEQUENCE [LARGE SCALE GENOMIC DNA]</scope>
    <source>
        <strain evidence="1 2">OTSz_A_272</strain>
    </source>
</reference>
<keyword evidence="2" id="KW-1185">Reference proteome</keyword>
<sequence length="154" mass="17692">MPKRYSNEDYREATRHLRDLALIEIDAPIFEDTSTNDTGALIDFETEILETLAEAQEDAVRHLIFVHPPVRRLKGATTGPAVLRWLLTRAPWTWEYVKRASVRFFRDATLAEIRLPAPTEAEYHRHHDRHARLAVSNTRGATHQNTRGHTGDTS</sequence>
<dbReference type="EMBL" id="CP013244">
    <property type="protein sequence ID" value="ANP45997.1"/>
    <property type="molecule type" value="Genomic_DNA"/>
</dbReference>
<name>A0A1B1AHG5_9PROT</name>
<evidence type="ECO:0000313" key="1">
    <source>
        <dbReference type="EMBL" id="ANP45997.1"/>
    </source>
</evidence>
<dbReference type="STRING" id="1759059.ATE48_08725"/>
<dbReference type="KEGG" id="cbot:ATE48_08725"/>
<gene>
    <name evidence="1" type="ORF">ATE48_08725</name>
</gene>
<protein>
    <submittedName>
        <fullName evidence="1">Uncharacterized protein</fullName>
    </submittedName>
</protein>
<evidence type="ECO:0000313" key="2">
    <source>
        <dbReference type="Proteomes" id="UP000092498"/>
    </source>
</evidence>
<accession>A0A1B1AHG5</accession>
<dbReference type="InParanoid" id="A0A1B1AHG5"/>
<dbReference type="RefSeq" id="WP_066770233.1">
    <property type="nucleotide sequence ID" value="NZ_CP013244.1"/>
</dbReference>